<dbReference type="Pfam" id="PF14367">
    <property type="entry name" value="DUF4411"/>
    <property type="match status" value="1"/>
</dbReference>
<geneLocation type="plasmid" evidence="2">
    <name>I</name>
</geneLocation>
<protein>
    <recommendedName>
        <fullName evidence="4">PIN domain-containing protein</fullName>
    </recommendedName>
</protein>
<reference evidence="1" key="1">
    <citation type="submission" date="2018-01" db="EMBL/GenBank/DDBJ databases">
        <authorList>
            <person name="Clerissi C."/>
        </authorList>
    </citation>
    <scope>NUCLEOTIDE SEQUENCE</scope>
    <source>
        <strain evidence="1">Cupriavidus taiwanensis STM 8556</strain>
        <plasmid evidence="1">CBM2613_p</plasmid>
    </source>
</reference>
<name>A0A375ECP7_9BURK</name>
<dbReference type="EMBL" id="LT976981">
    <property type="protein sequence ID" value="SOZ74590.1"/>
    <property type="molecule type" value="Genomic_DNA"/>
</dbReference>
<accession>A0A375ECP7</accession>
<keyword evidence="1" id="KW-0614">Plasmid</keyword>
<dbReference type="EMBL" id="LT984809">
    <property type="protein sequence ID" value="SPD49139.1"/>
    <property type="molecule type" value="Genomic_DNA"/>
</dbReference>
<evidence type="ECO:0000313" key="1">
    <source>
        <dbReference type="EMBL" id="SOZ74590.1"/>
    </source>
</evidence>
<reference evidence="2 3" key="2">
    <citation type="submission" date="2018-01" db="EMBL/GenBank/DDBJ databases">
        <authorList>
            <person name="Gaut B.S."/>
            <person name="Morton B.R."/>
            <person name="Clegg M.T."/>
            <person name="Duvall M.R."/>
        </authorList>
    </citation>
    <scope>NUCLEOTIDE SEQUENCE [LARGE SCALE GENOMIC DNA]</scope>
    <source>
        <strain evidence="2">Cupriavidus taiwanensis STM 8555</strain>
        <plasmid evidence="2">I</plasmid>
        <plasmid evidence="3">Plasmid cbm2613_p</plasmid>
    </source>
</reference>
<geneLocation type="plasmid" evidence="1">
    <name>CBM2613_p</name>
</geneLocation>
<dbReference type="InterPro" id="IPR016541">
    <property type="entry name" value="UCP008505"/>
</dbReference>
<proteinExistence type="predicted"/>
<evidence type="ECO:0000313" key="3">
    <source>
        <dbReference type="Proteomes" id="UP000256952"/>
    </source>
</evidence>
<geneLocation type="plasmid" evidence="3">
    <name>cbm2613_p</name>
</geneLocation>
<organism evidence="1 3">
    <name type="scientific">Cupriavidus taiwanensis</name>
    <dbReference type="NCBI Taxonomy" id="164546"/>
    <lineage>
        <taxon>Bacteria</taxon>
        <taxon>Pseudomonadati</taxon>
        <taxon>Pseudomonadota</taxon>
        <taxon>Betaproteobacteria</taxon>
        <taxon>Burkholderiales</taxon>
        <taxon>Burkholderiaceae</taxon>
        <taxon>Cupriavidus</taxon>
    </lineage>
</organism>
<dbReference type="RefSeq" id="WP_115683862.1">
    <property type="nucleotide sequence ID" value="NZ_LT976979.1"/>
</dbReference>
<gene>
    <name evidence="2" type="ORF">CBM2612_P0484</name>
    <name evidence="1" type="ORF">CBM2613_P60024</name>
</gene>
<evidence type="ECO:0008006" key="4">
    <source>
        <dbReference type="Google" id="ProtNLM"/>
    </source>
</evidence>
<dbReference type="AlphaFoldDB" id="A0A375ECP7"/>
<evidence type="ECO:0000313" key="2">
    <source>
        <dbReference type="EMBL" id="SPD49139.1"/>
    </source>
</evidence>
<sequence>MAAKKLYLLDANVLITANRDYYPMGMVPEFWDWLLHMAKAGVIKMPLETYEEVRDGGGKAKKDDLVEWLNSDDVRKVLELPDEVQLPLVGKVVESYSPDLDDAEIEQLGRDPFLIAHALADPKNRVVVSIETSAPGKKRANRKVPDVCKDNGVECCNTFAMLKLLGFSTKWKL</sequence>
<dbReference type="Proteomes" id="UP000256952">
    <property type="component" value="Plasmid CBM2613_p"/>
</dbReference>